<dbReference type="InterPro" id="IPR036291">
    <property type="entry name" value="NAD(P)-bd_dom_sf"/>
</dbReference>
<dbReference type="CDD" id="cd05233">
    <property type="entry name" value="SDR_c"/>
    <property type="match status" value="1"/>
</dbReference>
<dbReference type="Gene3D" id="3.40.50.720">
    <property type="entry name" value="NAD(P)-binding Rossmann-like Domain"/>
    <property type="match status" value="1"/>
</dbReference>
<evidence type="ECO:0000256" key="3">
    <source>
        <dbReference type="RuleBase" id="RU000363"/>
    </source>
</evidence>
<accession>A0ABX5B0N8</accession>
<evidence type="ECO:0000313" key="4">
    <source>
        <dbReference type="EMBL" id="PPL20134.1"/>
    </source>
</evidence>
<dbReference type="SUPFAM" id="SSF51735">
    <property type="entry name" value="NAD(P)-binding Rossmann-fold domains"/>
    <property type="match status" value="1"/>
</dbReference>
<sequence>MTRFVFNPMGTTVLITGASSGLGAAFAREFASRGADLVLVARRLERLEALAVDLAERFGTVSTVIPLDLTAPDAVNTLVADLRQRDIQVATLVNNAGFGSYGRFGALEQQRLHNEVQLNVLALTQLTRALWPELLRHARTAPATGALINVASTAAFQPVPFMSVYAATKAYVLSFSEGLWSEAKGTGLKVLALCPGPTATEFKQVAGSEGVSFGAPQSAADVIETAFRALDRRSTPPRVVSGLGNAFSARAVRLVPQRSLLTTLGRVTNPGRRAAR</sequence>
<comment type="similarity">
    <text evidence="1 3">Belongs to the short-chain dehydrogenases/reductases (SDR) family.</text>
</comment>
<dbReference type="InterPro" id="IPR002347">
    <property type="entry name" value="SDR_fam"/>
</dbReference>
<dbReference type="PANTHER" id="PTHR44196:SF2">
    <property type="entry name" value="SHORT-CHAIN DEHYDROGENASE-RELATED"/>
    <property type="match status" value="1"/>
</dbReference>
<evidence type="ECO:0000256" key="1">
    <source>
        <dbReference type="ARBA" id="ARBA00006484"/>
    </source>
</evidence>
<name>A0ABX5B0N8_9MICO</name>
<dbReference type="PIRSF" id="PIRSF000126">
    <property type="entry name" value="11-beta-HSD1"/>
    <property type="match status" value="1"/>
</dbReference>
<evidence type="ECO:0000256" key="2">
    <source>
        <dbReference type="ARBA" id="ARBA00023002"/>
    </source>
</evidence>
<dbReference type="Pfam" id="PF00106">
    <property type="entry name" value="adh_short"/>
    <property type="match status" value="1"/>
</dbReference>
<reference evidence="4 5" key="1">
    <citation type="journal article" date="2008" name="Int. J. Syst. Evol. Microbiol.">
        <title>Leifsonia pindariensis sp. nov., isolated from the Pindari glacier of the Indian Himalayas, and emended description of the genus Leifsonia.</title>
        <authorList>
            <person name="Reddy G.S."/>
            <person name="Prabagaran S.R."/>
            <person name="Shivaji S."/>
        </authorList>
    </citation>
    <scope>NUCLEOTIDE SEQUENCE [LARGE SCALE GENOMIC DNA]</scope>
    <source>
        <strain evidence="4 5">PON 10</strain>
    </source>
</reference>
<dbReference type="PANTHER" id="PTHR44196">
    <property type="entry name" value="DEHYDROGENASE/REDUCTASE SDR FAMILY MEMBER 7B"/>
    <property type="match status" value="1"/>
</dbReference>
<protein>
    <submittedName>
        <fullName evidence="4">Oxidoreductase</fullName>
    </submittedName>
</protein>
<gene>
    <name evidence="4" type="ORF">GY24_02090</name>
</gene>
<comment type="caution">
    <text evidence="4">The sequence shown here is derived from an EMBL/GenBank/DDBJ whole genome shotgun (WGS) entry which is preliminary data.</text>
</comment>
<dbReference type="EMBL" id="MPZN01000004">
    <property type="protein sequence ID" value="PPL20134.1"/>
    <property type="molecule type" value="Genomic_DNA"/>
</dbReference>
<keyword evidence="5" id="KW-1185">Reference proteome</keyword>
<proteinExistence type="inferred from homology"/>
<keyword evidence="2" id="KW-0560">Oxidoreductase</keyword>
<evidence type="ECO:0000313" key="5">
    <source>
        <dbReference type="Proteomes" id="UP000237755"/>
    </source>
</evidence>
<dbReference type="PRINTS" id="PR00080">
    <property type="entry name" value="SDRFAMILY"/>
</dbReference>
<dbReference type="PRINTS" id="PR00081">
    <property type="entry name" value="GDHRDH"/>
</dbReference>
<organism evidence="4 5">
    <name type="scientific">Microterricola pindariensis</name>
    <dbReference type="NCBI Taxonomy" id="478010"/>
    <lineage>
        <taxon>Bacteria</taxon>
        <taxon>Bacillati</taxon>
        <taxon>Actinomycetota</taxon>
        <taxon>Actinomycetes</taxon>
        <taxon>Micrococcales</taxon>
        <taxon>Microbacteriaceae</taxon>
        <taxon>Microterricola</taxon>
    </lineage>
</organism>
<dbReference type="Proteomes" id="UP000237755">
    <property type="component" value="Unassembled WGS sequence"/>
</dbReference>
<dbReference type="RefSeq" id="WP_233279146.1">
    <property type="nucleotide sequence ID" value="NZ_MPZN01000004.1"/>
</dbReference>